<dbReference type="WBParaSite" id="TCONS_00010799.p1">
    <property type="protein sequence ID" value="TCONS_00010799.p1"/>
    <property type="gene ID" value="XLOC_004461"/>
</dbReference>
<dbReference type="InterPro" id="IPR028889">
    <property type="entry name" value="USP"/>
</dbReference>
<dbReference type="GO" id="GO:0004843">
    <property type="term" value="F:cysteine-type deubiquitinase activity"/>
    <property type="evidence" value="ECO:0007669"/>
    <property type="project" value="InterPro"/>
</dbReference>
<dbReference type="InterPro" id="IPR057775">
    <property type="entry name" value="USP48_dom"/>
</dbReference>
<dbReference type="PROSITE" id="PS00972">
    <property type="entry name" value="USP_1"/>
    <property type="match status" value="1"/>
</dbReference>
<dbReference type="InterPro" id="IPR018200">
    <property type="entry name" value="USP_CS"/>
</dbReference>
<name>A0AAF5DFH6_STRER</name>
<evidence type="ECO:0000256" key="2">
    <source>
        <dbReference type="ARBA" id="ARBA00022980"/>
    </source>
</evidence>
<reference evidence="7" key="1">
    <citation type="submission" date="2024-02" db="UniProtKB">
        <authorList>
            <consortium name="WormBaseParasite"/>
        </authorList>
    </citation>
    <scope>IDENTIFICATION</scope>
</reference>
<dbReference type="InterPro" id="IPR001394">
    <property type="entry name" value="Peptidase_C19_UCH"/>
</dbReference>
<dbReference type="PROSITE" id="PS50235">
    <property type="entry name" value="USP_3"/>
    <property type="match status" value="1"/>
</dbReference>
<dbReference type="Pfam" id="PF00443">
    <property type="entry name" value="UCH"/>
    <property type="match status" value="1"/>
</dbReference>
<dbReference type="PROSITE" id="PS00973">
    <property type="entry name" value="USP_2"/>
    <property type="match status" value="1"/>
</dbReference>
<organism evidence="6 7">
    <name type="scientific">Strongyloides stercoralis</name>
    <name type="common">Threadworm</name>
    <dbReference type="NCBI Taxonomy" id="6248"/>
    <lineage>
        <taxon>Eukaryota</taxon>
        <taxon>Metazoa</taxon>
        <taxon>Ecdysozoa</taxon>
        <taxon>Nematoda</taxon>
        <taxon>Chromadorea</taxon>
        <taxon>Rhabditida</taxon>
        <taxon>Tylenchina</taxon>
        <taxon>Panagrolaimomorpha</taxon>
        <taxon>Strongyloidoidea</taxon>
        <taxon>Strongyloididae</taxon>
        <taxon>Strongyloides</taxon>
    </lineage>
</organism>
<evidence type="ECO:0000256" key="3">
    <source>
        <dbReference type="ARBA" id="ARBA00023128"/>
    </source>
</evidence>
<dbReference type="InterPro" id="IPR039982">
    <property type="entry name" value="Ribosomal_mL65"/>
</dbReference>
<evidence type="ECO:0000259" key="5">
    <source>
        <dbReference type="PROSITE" id="PS50235"/>
    </source>
</evidence>
<dbReference type="GO" id="GO:0006412">
    <property type="term" value="P:translation"/>
    <property type="evidence" value="ECO:0007669"/>
    <property type="project" value="InterPro"/>
</dbReference>
<dbReference type="SUPFAM" id="SSF54236">
    <property type="entry name" value="Ubiquitin-like"/>
    <property type="match status" value="1"/>
</dbReference>
<dbReference type="Proteomes" id="UP000035681">
    <property type="component" value="Unplaced"/>
</dbReference>
<evidence type="ECO:0000256" key="4">
    <source>
        <dbReference type="ARBA" id="ARBA00023274"/>
    </source>
</evidence>
<dbReference type="PANTHER" id="PTHR13014:SF3">
    <property type="entry name" value="LARGE RIBOSOMAL SUBUNIT PROTEIN ML65"/>
    <property type="match status" value="1"/>
</dbReference>
<dbReference type="Pfam" id="PF07147">
    <property type="entry name" value="PDCD9"/>
    <property type="match status" value="1"/>
</dbReference>
<keyword evidence="2" id="KW-0689">Ribosomal protein</keyword>
<proteinExistence type="predicted"/>
<keyword evidence="4" id="KW-0687">Ribonucleoprotein</keyword>
<dbReference type="SUPFAM" id="SSF54001">
    <property type="entry name" value="Cysteine proteinases"/>
    <property type="match status" value="1"/>
</dbReference>
<comment type="subcellular location">
    <subcellularLocation>
        <location evidence="1">Mitochondrion</location>
    </subcellularLocation>
</comment>
<dbReference type="GO" id="GO:0005762">
    <property type="term" value="C:mitochondrial large ribosomal subunit"/>
    <property type="evidence" value="ECO:0007669"/>
    <property type="project" value="TreeGrafter"/>
</dbReference>
<accession>A0AAF5DFH6</accession>
<dbReference type="PANTHER" id="PTHR13014">
    <property type="entry name" value="MITOCHONDRIAL 28S RIBOSOMAL PROTEIN S30/P52 PRO-APOTOTIC PROTEIN"/>
    <property type="match status" value="1"/>
</dbReference>
<dbReference type="InterPro" id="IPR038765">
    <property type="entry name" value="Papain-like_cys_pep_sf"/>
</dbReference>
<dbReference type="InterPro" id="IPR010793">
    <property type="entry name" value="Ribosomal_mL37/mL65"/>
</dbReference>
<keyword evidence="6" id="KW-1185">Reference proteome</keyword>
<feature type="domain" description="USP" evidence="5">
    <location>
        <begin position="104"/>
        <end position="409"/>
    </location>
</feature>
<sequence length="1562" mass="183304">MKNKIKRKFNTISKPPDKRDILTRELIHNLNINIVNKSLLFDLINLNKDLCDHDNLPNRKTNCKRYSRCLECLGNDIWKKTYEKIVDEEEGNNINLRPIQDKPCGLNNTGNHCYVNSFIQIWFSYIPFREAVYDFEPIINFIPKDSKVNIQDIVLTLKKLFITMQITPFEEACPLPLIKLLKLDNEQNDALEFTTLFFATLERGLDNHPNGEKLKNLLQTCLNCRQEQTLVCNCGYKSVTSMEISSLHLHIEDVKTLPMAINKYFSTEKLEDFKCSGCLNSGHVEKQIKITKFPPVLLIQLNRVSYDSCGRNVKIKTPIEYPRIIKSSMINNELKEEIEYELFAVMIHEGKETHCGHYYDIIKDPSSEKWFRYNDRIVEEVKTPGYVNEPTGKIKPDMKGCYALLYKTKNVNKSIPQPDDNLRSLIENELNESFKIQKEGTLCDKLWRHVFKKYYDIVSSTFNKLKIPKGVINEENMKDFVWFPVDLIKEFNMCFYESYSKKKVFSPDAIKCPDYECNVEEILDYLEKEIYQQNNSSPVLMELCCHQKVHIELILSGKIKAVQREAAENILSLLSMNIFLSEKYNEYMPHSLITIDNICVECFQILIQKINYENSFEEIKKISKKLINEYPKRIPEKILTSIIHKDNIDSGYWVSKDELRNYEKLALLSIGKKFKVDNSTYLIIFADETSSIKIDDSYNLFRQQNGDLPLKKIKTDSELDCFSNLQLNTQEKISSFLFNETLKCQHGNLSISKKRLYVSEEEWNQLIKPFTEFFAVSYQTPECHECIAIQSMEESKRQDYVSKIYSIKKTLGPILRTIENRDIMENKPSFSLGICKQFLKNLLNFKNYDKGDEITGICQECVLCEDHNMPYLSPEMKEYSQMLAPIDEEEWNLIQETISNVGFDINSKKIFLNREETINSFEFCNYCNSKALEDQENSKYIYPDGGFVFVKIMREDNSCEKNEVTRFGRRSKKNELSIKMYSTETIYELKNRIANEIRCDVFALSIFNGKKELDNTLTLEQSKVPRNNEDFPLQAIIYASNDNQETVYDERPVEKGFKDTYYTALLTFNKIPKINFRFCSTPIKNENSKINTDNKTSTYQELNYVKPPNYLNTYPLYEPKHMLQEEFMPETNKTGTGPRLADYLAIKKIVESLETPQERIDFVNPYEREWTRVEKKWHRKWHPNLFSTRKAWALPPIPNYFDCLSYYQYITKMRLIDDKVSFDKLFENLVLPTATFEKKVIESLITFLFTESSDSDKIKTDKFLKAILWDAESYLGINRQSFKDLRISHTGRIESFWIRGGFSHLYEWQPIWEKEPTLNRRLMAKFIGDDRRKLGELAFTMRDEFAIHLRQEKPMTQLFSFDDYEKIESPLFNENVNIKDICYSPKVFNLWPDGDPLWQCPGYEYDCGETHKYGRVALKNTLDINKRLDYWKVVNDSDDVSKNMYNSVAISSLFNWLNAQAHCHGYTQYTDLEKPFVSNLILSDGHEFAFATGQLNTIAINIDNPDFINNKTNVCYVDGPYTLYDEYDSVTQTFYHLDEKGNNQKGLNKFVLLRILQLIAKY</sequence>
<evidence type="ECO:0000313" key="6">
    <source>
        <dbReference type="Proteomes" id="UP000035681"/>
    </source>
</evidence>
<evidence type="ECO:0000313" key="7">
    <source>
        <dbReference type="WBParaSite" id="TCONS_00010799.p1"/>
    </source>
</evidence>
<dbReference type="GO" id="GO:0016579">
    <property type="term" value="P:protein deubiquitination"/>
    <property type="evidence" value="ECO:0007669"/>
    <property type="project" value="InterPro"/>
</dbReference>
<keyword evidence="3" id="KW-0496">Mitochondrion</keyword>
<dbReference type="GO" id="GO:0003735">
    <property type="term" value="F:structural constituent of ribosome"/>
    <property type="evidence" value="ECO:0007669"/>
    <property type="project" value="InterPro"/>
</dbReference>
<evidence type="ECO:0000256" key="1">
    <source>
        <dbReference type="ARBA" id="ARBA00004173"/>
    </source>
</evidence>
<protein>
    <submittedName>
        <fullName evidence="7">28S ribosomal protein S30, mitochondrial</fullName>
    </submittedName>
</protein>
<dbReference type="InterPro" id="IPR029071">
    <property type="entry name" value="Ubiquitin-like_domsf"/>
</dbReference>
<dbReference type="Pfam" id="PF24543">
    <property type="entry name" value="Usp-48"/>
    <property type="match status" value="1"/>
</dbReference>
<dbReference type="AlphaFoldDB" id="A0AAF5DFH6"/>
<dbReference type="Gene3D" id="3.90.70.10">
    <property type="entry name" value="Cysteine proteinases"/>
    <property type="match status" value="1"/>
</dbReference>